<gene>
    <name evidence="2" type="ORF">CYFUS_001970</name>
</gene>
<organism evidence="2 3">
    <name type="scientific">Cystobacter fuscus</name>
    <dbReference type="NCBI Taxonomy" id="43"/>
    <lineage>
        <taxon>Bacteria</taxon>
        <taxon>Pseudomonadati</taxon>
        <taxon>Myxococcota</taxon>
        <taxon>Myxococcia</taxon>
        <taxon>Myxococcales</taxon>
        <taxon>Cystobacterineae</taxon>
        <taxon>Archangiaceae</taxon>
        <taxon>Cystobacter</taxon>
    </lineage>
</organism>
<sequence>MKPLRLELATPYQVTPLLLSNGQASHRIAISANAGAARVSLEPNICQLDPFGDTAGCTRIAIRRFEATLSLLDFASARPIEGASVRGVAVMACCSSTARRGASHSSGSFAGEGVLAREGSALRRNNTLRSGPACPVPPPTATLEKSA</sequence>
<proteinExistence type="predicted"/>
<accession>A0A250IXT5</accession>
<evidence type="ECO:0000313" key="2">
    <source>
        <dbReference type="EMBL" id="ATB36555.1"/>
    </source>
</evidence>
<dbReference type="Proteomes" id="UP000217257">
    <property type="component" value="Chromosome"/>
</dbReference>
<feature type="region of interest" description="Disordered" evidence="1">
    <location>
        <begin position="125"/>
        <end position="147"/>
    </location>
</feature>
<reference evidence="2 3" key="1">
    <citation type="submission" date="2017-06" db="EMBL/GenBank/DDBJ databases">
        <title>Sequencing and comparative analysis of myxobacterial genomes.</title>
        <authorList>
            <person name="Rupp O."/>
            <person name="Goesmann A."/>
            <person name="Sogaard-Andersen L."/>
        </authorList>
    </citation>
    <scope>NUCLEOTIDE SEQUENCE [LARGE SCALE GENOMIC DNA]</scope>
    <source>
        <strain evidence="2 3">DSM 52655</strain>
    </source>
</reference>
<evidence type="ECO:0000256" key="1">
    <source>
        <dbReference type="SAM" id="MobiDB-lite"/>
    </source>
</evidence>
<dbReference type="EMBL" id="CP022098">
    <property type="protein sequence ID" value="ATB36555.1"/>
    <property type="molecule type" value="Genomic_DNA"/>
</dbReference>
<dbReference type="KEGG" id="cfus:CYFUS_001970"/>
<protein>
    <submittedName>
        <fullName evidence="2">Uncharacterized protein</fullName>
    </submittedName>
</protein>
<dbReference type="AlphaFoldDB" id="A0A250IXT5"/>
<name>A0A250IXT5_9BACT</name>
<evidence type="ECO:0000313" key="3">
    <source>
        <dbReference type="Proteomes" id="UP000217257"/>
    </source>
</evidence>